<name>T1GSF3_MEGSC</name>
<protein>
    <recommendedName>
        <fullName evidence="2">VPS9 domain-containing protein</fullName>
    </recommendedName>
</protein>
<evidence type="ECO:0000259" key="2">
    <source>
        <dbReference type="PROSITE" id="PS51205"/>
    </source>
</evidence>
<dbReference type="PANTHER" id="PTHR23101">
    <property type="entry name" value="RAB GDP/GTP EXCHANGE FACTOR"/>
    <property type="match status" value="1"/>
</dbReference>
<feature type="domain" description="VPS9" evidence="2">
    <location>
        <begin position="1"/>
        <end position="76"/>
    </location>
</feature>
<sequence length="331" mass="36668">MLKYSGNNTPASADDFLPALIFVVLKGNPSRLHSNINFINRFSNASRIMSGEGGYYFTNLSCALTFIENLTNESLNMSLEEFNEYLSENGTINTSWETALMACSCLNETSDNINEMKLLKERSLQNLSAIKQFEETLRVLQNDIDEKIESTLSKAPLIIRSIKTPKDLKNEGASSTTASNYQNNLLVNFDEENISTKKSDIFLPLLVPANTNECNFLNFSDNLFSNSPINGPSPFDENSLNGLISPEEYLLNATSDYQSGLTNINYDFDLSDLSGENSIAENVEAVSGQGNVDDVISSEDVSVNKEQNKNKSILDSDSPNQKVLPSPLNQW</sequence>
<dbReference type="SMART" id="SM00167">
    <property type="entry name" value="VPS9"/>
    <property type="match status" value="1"/>
</dbReference>
<dbReference type="Pfam" id="PF02204">
    <property type="entry name" value="VPS9"/>
    <property type="match status" value="1"/>
</dbReference>
<dbReference type="GO" id="GO:0016192">
    <property type="term" value="P:vesicle-mediated transport"/>
    <property type="evidence" value="ECO:0007669"/>
    <property type="project" value="InterPro"/>
</dbReference>
<dbReference type="HOGENOM" id="CLU_840176_0_0_1"/>
<dbReference type="GO" id="GO:0005829">
    <property type="term" value="C:cytosol"/>
    <property type="evidence" value="ECO:0007669"/>
    <property type="project" value="TreeGrafter"/>
</dbReference>
<evidence type="ECO:0000313" key="3">
    <source>
        <dbReference type="EnsemblMetazoa" id="MESCA006608-PA"/>
    </source>
</evidence>
<dbReference type="EnsemblMetazoa" id="MESCA006608-RA">
    <property type="protein sequence ID" value="MESCA006608-PA"/>
    <property type="gene ID" value="MESCA006608"/>
</dbReference>
<evidence type="ECO:0000313" key="4">
    <source>
        <dbReference type="Proteomes" id="UP000015102"/>
    </source>
</evidence>
<dbReference type="AlphaFoldDB" id="T1GSF3"/>
<dbReference type="Gene3D" id="1.20.1050.80">
    <property type="entry name" value="VPS9 domain"/>
    <property type="match status" value="1"/>
</dbReference>
<dbReference type="PROSITE" id="PS51205">
    <property type="entry name" value="VPS9"/>
    <property type="match status" value="1"/>
</dbReference>
<dbReference type="GO" id="GO:0030139">
    <property type="term" value="C:endocytic vesicle"/>
    <property type="evidence" value="ECO:0007669"/>
    <property type="project" value="TreeGrafter"/>
</dbReference>
<dbReference type="GO" id="GO:0005085">
    <property type="term" value="F:guanyl-nucleotide exchange factor activity"/>
    <property type="evidence" value="ECO:0007669"/>
    <property type="project" value="InterPro"/>
</dbReference>
<reference evidence="3" key="2">
    <citation type="submission" date="2015-06" db="UniProtKB">
        <authorList>
            <consortium name="EnsemblMetazoa"/>
        </authorList>
    </citation>
    <scope>IDENTIFICATION</scope>
</reference>
<dbReference type="InterPro" id="IPR045046">
    <property type="entry name" value="Vps9-like"/>
</dbReference>
<proteinExistence type="predicted"/>
<dbReference type="GO" id="GO:0031267">
    <property type="term" value="F:small GTPase binding"/>
    <property type="evidence" value="ECO:0007669"/>
    <property type="project" value="TreeGrafter"/>
</dbReference>
<keyword evidence="4" id="KW-1185">Reference proteome</keyword>
<organism evidence="3 4">
    <name type="scientific">Megaselia scalaris</name>
    <name type="common">Humpbacked fly</name>
    <name type="synonym">Phora scalaris</name>
    <dbReference type="NCBI Taxonomy" id="36166"/>
    <lineage>
        <taxon>Eukaryota</taxon>
        <taxon>Metazoa</taxon>
        <taxon>Ecdysozoa</taxon>
        <taxon>Arthropoda</taxon>
        <taxon>Hexapoda</taxon>
        <taxon>Insecta</taxon>
        <taxon>Pterygota</taxon>
        <taxon>Neoptera</taxon>
        <taxon>Endopterygota</taxon>
        <taxon>Diptera</taxon>
        <taxon>Brachycera</taxon>
        <taxon>Muscomorpha</taxon>
        <taxon>Platypezoidea</taxon>
        <taxon>Phoridae</taxon>
        <taxon>Megaseliini</taxon>
        <taxon>Megaselia</taxon>
    </lineage>
</organism>
<dbReference type="EMBL" id="CAQQ02197239">
    <property type="status" value="NOT_ANNOTATED_CDS"/>
    <property type="molecule type" value="Genomic_DNA"/>
</dbReference>
<feature type="compositionally biased region" description="Polar residues" evidence="1">
    <location>
        <begin position="315"/>
        <end position="331"/>
    </location>
</feature>
<dbReference type="InterPro" id="IPR037191">
    <property type="entry name" value="VPS9_dom_sf"/>
</dbReference>
<evidence type="ECO:0000256" key="1">
    <source>
        <dbReference type="SAM" id="MobiDB-lite"/>
    </source>
</evidence>
<reference evidence="4" key="1">
    <citation type="submission" date="2013-02" db="EMBL/GenBank/DDBJ databases">
        <authorList>
            <person name="Hughes D."/>
        </authorList>
    </citation>
    <scope>NUCLEOTIDE SEQUENCE</scope>
    <source>
        <strain>Durham</strain>
        <strain evidence="4">NC isolate 2 -- Noor lab</strain>
    </source>
</reference>
<dbReference type="Proteomes" id="UP000015102">
    <property type="component" value="Unassembled WGS sequence"/>
</dbReference>
<dbReference type="OMA" id="PANTNEC"/>
<dbReference type="STRING" id="36166.T1GSF3"/>
<dbReference type="InterPro" id="IPR003123">
    <property type="entry name" value="VPS9"/>
</dbReference>
<accession>T1GSF3</accession>
<feature type="compositionally biased region" description="Basic and acidic residues" evidence="1">
    <location>
        <begin position="302"/>
        <end position="314"/>
    </location>
</feature>
<dbReference type="PANTHER" id="PTHR23101:SF25">
    <property type="entry name" value="GTPASE-ACTIVATING PROTEIN AND VPS9 DOMAIN-CONTAINING PROTEIN 1"/>
    <property type="match status" value="1"/>
</dbReference>
<dbReference type="SUPFAM" id="SSF109993">
    <property type="entry name" value="VPS9 domain"/>
    <property type="match status" value="1"/>
</dbReference>
<feature type="region of interest" description="Disordered" evidence="1">
    <location>
        <begin position="302"/>
        <end position="331"/>
    </location>
</feature>
<dbReference type="EMBL" id="CAQQ02197238">
    <property type="status" value="NOT_ANNOTATED_CDS"/>
    <property type="molecule type" value="Genomic_DNA"/>
</dbReference>